<protein>
    <submittedName>
        <fullName evidence="4">AEL104Wp</fullName>
    </submittedName>
</protein>
<dbReference type="SUPFAM" id="SSF57850">
    <property type="entry name" value="RING/U-box"/>
    <property type="match status" value="1"/>
</dbReference>
<dbReference type="InParanoid" id="Q757W6"/>
<proteinExistence type="predicted"/>
<feature type="domain" description="RING-type" evidence="3">
    <location>
        <begin position="217"/>
        <end position="266"/>
    </location>
</feature>
<dbReference type="GO" id="GO:0008270">
    <property type="term" value="F:zinc ion binding"/>
    <property type="evidence" value="ECO:0007669"/>
    <property type="project" value="UniProtKB-KW"/>
</dbReference>
<name>Q757W6_EREGS</name>
<reference evidence="4 5" key="1">
    <citation type="journal article" date="2004" name="Science">
        <title>The Ashbya gossypii genome as a tool for mapping the ancient Saccharomyces cerevisiae genome.</title>
        <authorList>
            <person name="Dietrich F.S."/>
            <person name="Voegeli S."/>
            <person name="Brachat S."/>
            <person name="Lerch A."/>
            <person name="Gates K."/>
            <person name="Steiner S."/>
            <person name="Mohr C."/>
            <person name="Pohlmann R."/>
            <person name="Luedi P."/>
            <person name="Choi S."/>
            <person name="Wing R.A."/>
            <person name="Flavier A."/>
            <person name="Gaffney T.D."/>
            <person name="Philippsen P."/>
        </authorList>
    </citation>
    <scope>NUCLEOTIDE SEQUENCE [LARGE SCALE GENOMIC DNA]</scope>
    <source>
        <strain evidence="5">ATCC 10895 / CBS 109.51 / FGSC 9923 / NRRL Y-1056</strain>
    </source>
</reference>
<dbReference type="HOGENOM" id="CLU_285457_0_0_1"/>
<dbReference type="InterPro" id="IPR001841">
    <property type="entry name" value="Znf_RING"/>
</dbReference>
<organism evidence="4 5">
    <name type="scientific">Eremothecium gossypii (strain ATCC 10895 / CBS 109.51 / FGSC 9923 / NRRL Y-1056)</name>
    <name type="common">Yeast</name>
    <name type="synonym">Ashbya gossypii</name>
    <dbReference type="NCBI Taxonomy" id="284811"/>
    <lineage>
        <taxon>Eukaryota</taxon>
        <taxon>Fungi</taxon>
        <taxon>Dikarya</taxon>
        <taxon>Ascomycota</taxon>
        <taxon>Saccharomycotina</taxon>
        <taxon>Saccharomycetes</taxon>
        <taxon>Saccharomycetales</taxon>
        <taxon>Saccharomycetaceae</taxon>
        <taxon>Eremothecium</taxon>
    </lineage>
</organism>
<dbReference type="FunCoup" id="Q757W6">
    <property type="interactions" value="255"/>
</dbReference>
<dbReference type="InterPro" id="IPR013083">
    <property type="entry name" value="Znf_RING/FYVE/PHD"/>
</dbReference>
<keyword evidence="1" id="KW-0479">Metal-binding</keyword>
<dbReference type="SMART" id="SM00184">
    <property type="entry name" value="RING"/>
    <property type="match status" value="1"/>
</dbReference>
<dbReference type="Proteomes" id="UP000000591">
    <property type="component" value="Chromosome V"/>
</dbReference>
<evidence type="ECO:0000256" key="2">
    <source>
        <dbReference type="SAM" id="MobiDB-lite"/>
    </source>
</evidence>
<evidence type="ECO:0000256" key="1">
    <source>
        <dbReference type="PROSITE-ProRule" id="PRU00175"/>
    </source>
</evidence>
<dbReference type="GeneID" id="4620946"/>
<sequence length="1085" mass="119941">MSSLNVDGTANFTTPVIEYYAKFMHSPPSRDSVSGTSPTTKFLKTLSGGSIRRLSSKFRPHSRNSGLQQQQISYPQPVNRTLPVIHGPSGAAPVSLQKLGSTTMQGKKRPTPLNLKMVSQPLAVQKTSSDASKPKLGSPMKLRPPSKMQTNDLRSSGKTLVDDQGLRLSIQQSALSNSNRSPDTYAGRISTNYASIHRRHTITSAINGGKRYNSNACSICGENLNALLAGERIVELTCDHQSHYHCYFTLLEVSVQNDKYPRCQLCGQERKPKSDEILTDMKSSILLTKPLRSTQGSSISAQVLGPTSATGEKPLVDIYTPCEQLLKSADVGSNGFCSSYNDSMYCANTSDEVTLEYPLSATDSNPDSRSPTPSEGDCLKVNVIPQMNKLMVDDTLDEVIVPFVLNCFVPGVKKEDIDAECLADQSLRADVNEYISNKFSLHLNGSSPLRLFDRLNYSLDGNQWTHVVVYCFEKCLLLVEQEHTDVEPVIIGKIPMEHLSRLYKYNSNTIILDLKSISLPEVYLQDLKGSAALINKWHFYLSNAQSRVPVALQTTNCWQLLPQHILDKVPKELISYNQLTGDALGLTASLHNSTISGNRGINSCGKSSKLQIVVAVSLFNCQPELHSNEELLKIIQQQLRSLKYSLHEDDLLGIVVAAKEGFNNGRFYGMVSKNWELWDEIIDDMRVTESDNGHVSDIIDLHYIMEASSRLLSMVEGSSDYIRQLVILSNDYQAHSPAEPSDIPPGIYQRLEQFTSRAIEEYKFSITQLVTKNSHAILRNYVNGAHYNITTEPVEHLTDINCQELIHELHQKSVPQVQIELQSFDQNIATFKSVENKGKLVPCLEASLLLQVGCLKPGESRSLIFEMRIDKHGLRRFLADKHGLLTSSPDCAESPSLSLVHCHYAPAFSRERRRAACSGVAFSFNFCRRGCSPIVSLVASPVSPDPAAAGALEAPEDDLYVDIPLVAPLSPARDAVFVGRQIQLLVVDALGRLGVETPRSMPCVSPARLRELVSVLFGMSRDCACTVPAYVREAHPTLAIHQQTEALCKKLEQIVDAYEHGGRDTDAAGIPHWAQLARALYLSLM</sequence>
<evidence type="ECO:0000259" key="3">
    <source>
        <dbReference type="PROSITE" id="PS50089"/>
    </source>
</evidence>
<dbReference type="AlphaFoldDB" id="Q757W6"/>
<reference evidence="5" key="2">
    <citation type="journal article" date="2013" name="G3 (Bethesda)">
        <title>Genomes of Ashbya fungi isolated from insects reveal four mating-type loci, numerous translocations, lack of transposons, and distinct gene duplications.</title>
        <authorList>
            <person name="Dietrich F.S."/>
            <person name="Voegeli S."/>
            <person name="Kuo S."/>
            <person name="Philippsen P."/>
        </authorList>
    </citation>
    <scope>GENOME REANNOTATION</scope>
    <source>
        <strain evidence="5">ATCC 10895 / CBS 109.51 / FGSC 9923 / NRRL Y-1056</strain>
    </source>
</reference>
<evidence type="ECO:0000313" key="5">
    <source>
        <dbReference type="Proteomes" id="UP000000591"/>
    </source>
</evidence>
<gene>
    <name evidence="4" type="ORF">AGOS_AEL104W</name>
</gene>
<dbReference type="OrthoDB" id="299997at2759"/>
<dbReference type="RefSeq" id="NP_984757.2">
    <property type="nucleotide sequence ID" value="NM_210111.2"/>
</dbReference>
<dbReference type="OMA" id="SSPECEY"/>
<dbReference type="eggNOG" id="ENOG502QSDX">
    <property type="taxonomic scope" value="Eukaryota"/>
</dbReference>
<keyword evidence="1" id="KW-0862">Zinc</keyword>
<keyword evidence="5" id="KW-1185">Reference proteome</keyword>
<dbReference type="STRING" id="284811.Q757W6"/>
<dbReference type="EMBL" id="AE016818">
    <property type="protein sequence ID" value="AAS52581.2"/>
    <property type="molecule type" value="Genomic_DNA"/>
</dbReference>
<dbReference type="KEGG" id="ago:AGOS_AEL104W"/>
<feature type="compositionally biased region" description="Polar residues" evidence="2">
    <location>
        <begin position="147"/>
        <end position="158"/>
    </location>
</feature>
<keyword evidence="1" id="KW-0863">Zinc-finger</keyword>
<feature type="region of interest" description="Disordered" evidence="2">
    <location>
        <begin position="123"/>
        <end position="159"/>
    </location>
</feature>
<evidence type="ECO:0000313" key="4">
    <source>
        <dbReference type="EMBL" id="AAS52581.2"/>
    </source>
</evidence>
<dbReference type="Gene3D" id="3.30.40.10">
    <property type="entry name" value="Zinc/RING finger domain, C3HC4 (zinc finger)"/>
    <property type="match status" value="1"/>
</dbReference>
<dbReference type="PROSITE" id="PS50089">
    <property type="entry name" value="ZF_RING_2"/>
    <property type="match status" value="1"/>
</dbReference>
<accession>Q757W6</accession>